<feature type="chain" id="PRO_5042244354" evidence="1">
    <location>
        <begin position="28"/>
        <end position="368"/>
    </location>
</feature>
<dbReference type="AlphaFoldDB" id="A0AAD8XS80"/>
<dbReference type="Proteomes" id="UP001224775">
    <property type="component" value="Unassembled WGS sequence"/>
</dbReference>
<keyword evidence="1" id="KW-0732">Signal</keyword>
<accession>A0AAD8XS80</accession>
<keyword evidence="3" id="KW-1185">Reference proteome</keyword>
<organism evidence="2 3">
    <name type="scientific">Skeletonema marinoi</name>
    <dbReference type="NCBI Taxonomy" id="267567"/>
    <lineage>
        <taxon>Eukaryota</taxon>
        <taxon>Sar</taxon>
        <taxon>Stramenopiles</taxon>
        <taxon>Ochrophyta</taxon>
        <taxon>Bacillariophyta</taxon>
        <taxon>Coscinodiscophyceae</taxon>
        <taxon>Thalassiosirophycidae</taxon>
        <taxon>Thalassiosirales</taxon>
        <taxon>Skeletonemataceae</taxon>
        <taxon>Skeletonema</taxon>
        <taxon>Skeletonema marinoi-dohrnii complex</taxon>
    </lineage>
</organism>
<evidence type="ECO:0000256" key="1">
    <source>
        <dbReference type="SAM" id="SignalP"/>
    </source>
</evidence>
<gene>
    <name evidence="2" type="ORF">QTG54_016774</name>
</gene>
<name>A0AAD8XS80_9STRA</name>
<comment type="caution">
    <text evidence="2">The sequence shown here is derived from an EMBL/GenBank/DDBJ whole genome shotgun (WGS) entry which is preliminary data.</text>
</comment>
<protein>
    <submittedName>
        <fullName evidence="2">Uncharacterized protein</fullName>
    </submittedName>
</protein>
<sequence>MSCHIFSGSGAVTFAFLLATTTGGADAATYTCPPVDTPTVITEATTVTIGSTTAKSELCTLTRRQASSGARRVPVARSYAGRSWEKSAGLFARSGSGLVVDCGGTECDLTLPSLGEDQEYVLESFSYDVTAEAEAARFLEQATFGPTRESINELVATSNNFASWIHAQMYTTPASYHRVFLRRNTHPKFEYPYTTAAVGPRPCEQYSRWRKYAITSRDLMDDRNTARQKHLTIEQVEGVTGFVWLVDGTFRTVTQDQPTFTDGSLVQLDTSEEFPLFTEWMKDDENALLNSDSLESSTQCDGFPSFRQPEAVAETKDDAPLSILPTVFGRSANPVTGLEETFAYDPHLTLYENTPDNPPCGWWRTTCD</sequence>
<evidence type="ECO:0000313" key="3">
    <source>
        <dbReference type="Proteomes" id="UP001224775"/>
    </source>
</evidence>
<evidence type="ECO:0000313" key="2">
    <source>
        <dbReference type="EMBL" id="KAK1732562.1"/>
    </source>
</evidence>
<dbReference type="EMBL" id="JATAAI010000064">
    <property type="protein sequence ID" value="KAK1732562.1"/>
    <property type="molecule type" value="Genomic_DNA"/>
</dbReference>
<feature type="signal peptide" evidence="1">
    <location>
        <begin position="1"/>
        <end position="27"/>
    </location>
</feature>
<proteinExistence type="predicted"/>
<reference evidence="2" key="1">
    <citation type="submission" date="2023-06" db="EMBL/GenBank/DDBJ databases">
        <title>Survivors Of The Sea: Transcriptome response of Skeletonema marinoi to long-term dormancy.</title>
        <authorList>
            <person name="Pinder M.I.M."/>
            <person name="Kourtchenko O."/>
            <person name="Robertson E.K."/>
            <person name="Larsson T."/>
            <person name="Maumus F."/>
            <person name="Osuna-Cruz C.M."/>
            <person name="Vancaester E."/>
            <person name="Stenow R."/>
            <person name="Vandepoele K."/>
            <person name="Ploug H."/>
            <person name="Bruchert V."/>
            <person name="Godhe A."/>
            <person name="Topel M."/>
        </authorList>
    </citation>
    <scope>NUCLEOTIDE SEQUENCE</scope>
    <source>
        <strain evidence="2">R05AC</strain>
    </source>
</reference>